<dbReference type="OrthoDB" id="7359859at2"/>
<gene>
    <name evidence="1" type="ordered locus">Mmc1_1364</name>
</gene>
<dbReference type="InterPro" id="IPR021799">
    <property type="entry name" value="PIN-like_prokaryotic"/>
</dbReference>
<dbReference type="SUPFAM" id="SSF88723">
    <property type="entry name" value="PIN domain-like"/>
    <property type="match status" value="1"/>
</dbReference>
<keyword evidence="2" id="KW-1185">Reference proteome</keyword>
<reference evidence="2" key="1">
    <citation type="journal article" date="2009" name="Appl. Environ. Microbiol.">
        <title>Complete genome sequence of the chemolithoautotrophic marine magnetotactic coccus strain MC-1.</title>
        <authorList>
            <person name="Schubbe S."/>
            <person name="Williams T.J."/>
            <person name="Xie G."/>
            <person name="Kiss H.E."/>
            <person name="Brettin T.S."/>
            <person name="Martinez D."/>
            <person name="Ross C.A."/>
            <person name="Schuler D."/>
            <person name="Cox B.L."/>
            <person name="Nealson K.H."/>
            <person name="Bazylinski D.A."/>
        </authorList>
    </citation>
    <scope>NUCLEOTIDE SEQUENCE [LARGE SCALE GENOMIC DNA]</scope>
    <source>
        <strain evidence="2">ATCC BAA-1437 / JCM 17883 / MC-1</strain>
    </source>
</reference>
<dbReference type="eggNOG" id="COG2405">
    <property type="taxonomic scope" value="Bacteria"/>
</dbReference>
<dbReference type="RefSeq" id="WP_011713029.1">
    <property type="nucleotide sequence ID" value="NC_008576.1"/>
</dbReference>
<sequence length="167" mass="18782">MVRILVSDSSVLIEFSKRGLLEEMFRLPFDFVVPDLLFEEELIDLGQYSRDDLLQFGLGIEALDPIGVTTALSYQSRRSRLSLVDCFALALASGKKYTLLTGDKPMRTFAETEGIEVHGTLWLMDHLLAEGVVPAEDILVALEAMKNDPRCHIPSQELSRRIQQLSK</sequence>
<proteinExistence type="predicted"/>
<dbReference type="AlphaFoldDB" id="A0L7D2"/>
<dbReference type="HOGENOM" id="CLU_131358_1_0_5"/>
<dbReference type="Proteomes" id="UP000002586">
    <property type="component" value="Chromosome"/>
</dbReference>
<organism evidence="1 2">
    <name type="scientific">Magnetococcus marinus (strain ATCC BAA-1437 / JCM 17883 / MC-1)</name>
    <dbReference type="NCBI Taxonomy" id="156889"/>
    <lineage>
        <taxon>Bacteria</taxon>
        <taxon>Pseudomonadati</taxon>
        <taxon>Pseudomonadota</taxon>
        <taxon>Magnetococcia</taxon>
        <taxon>Magnetococcales</taxon>
        <taxon>Magnetococcaceae</taxon>
        <taxon>Magnetococcus</taxon>
    </lineage>
</organism>
<name>A0L7D2_MAGMM</name>
<dbReference type="EMBL" id="CP000471">
    <property type="protein sequence ID" value="ABK43875.1"/>
    <property type="molecule type" value="Genomic_DNA"/>
</dbReference>
<evidence type="ECO:0000313" key="2">
    <source>
        <dbReference type="Proteomes" id="UP000002586"/>
    </source>
</evidence>
<dbReference type="InterPro" id="IPR029060">
    <property type="entry name" value="PIN-like_dom_sf"/>
</dbReference>
<accession>A0L7D2</accession>
<dbReference type="KEGG" id="mgm:Mmc1_1364"/>
<reference evidence="1 2" key="2">
    <citation type="journal article" date="2012" name="Int. J. Syst. Evol. Microbiol.">
        <title>Magnetococcus marinus gen. nov., sp. nov., a marine, magnetotactic bacterium that represents a novel lineage (Magnetococcaceae fam. nov.; Magnetococcales ord. nov.) at the base of the Alphaproteobacteria.</title>
        <authorList>
            <person name="Bazylinski D.A."/>
            <person name="Williams T.J."/>
            <person name="Lefevre C.T."/>
            <person name="Berg R.J."/>
            <person name="Zhang C.L."/>
            <person name="Bowser S.S."/>
            <person name="Dean A.J."/>
            <person name="Beveridge T.J."/>
        </authorList>
    </citation>
    <scope>NUCLEOTIDE SEQUENCE [LARGE SCALE GENOMIC DNA]</scope>
    <source>
        <strain evidence="2">ATCC BAA-1437 / JCM 17883 / MC-1</strain>
    </source>
</reference>
<dbReference type="Gene3D" id="3.40.50.1010">
    <property type="entry name" value="5'-nuclease"/>
    <property type="match status" value="1"/>
</dbReference>
<evidence type="ECO:0008006" key="3">
    <source>
        <dbReference type="Google" id="ProtNLM"/>
    </source>
</evidence>
<dbReference type="Pfam" id="PF11848">
    <property type="entry name" value="DUF3368"/>
    <property type="match status" value="1"/>
</dbReference>
<evidence type="ECO:0000313" key="1">
    <source>
        <dbReference type="EMBL" id="ABK43875.1"/>
    </source>
</evidence>
<protein>
    <recommendedName>
        <fullName evidence="3">PIN domain-containing protein</fullName>
    </recommendedName>
</protein>
<dbReference type="STRING" id="156889.Mmc1_1364"/>